<proteinExistence type="predicted"/>
<evidence type="ECO:0000313" key="1">
    <source>
        <dbReference type="EMBL" id="PIS22260.1"/>
    </source>
</evidence>
<dbReference type="EMBL" id="PEYU01000065">
    <property type="protein sequence ID" value="PIS22260.1"/>
    <property type="molecule type" value="Genomic_DNA"/>
</dbReference>
<comment type="caution">
    <text evidence="1">The sequence shown here is derived from an EMBL/GenBank/DDBJ whole genome shotgun (WGS) entry which is preliminary data.</text>
</comment>
<dbReference type="Proteomes" id="UP000231252">
    <property type="component" value="Unassembled WGS sequence"/>
</dbReference>
<accession>A0A2H0XBE3</accession>
<gene>
    <name evidence="1" type="ORF">COT50_02980</name>
</gene>
<sequence length="108" mass="13357">MSNYYLRKYDYPLYYPYLGIRTRGALRGLAVFKRYWYGQRVDPLHYPYNPRTTDQQFCRAYMAKGVYNWQYFTHETKDTYNKARYPTNITGYARYLKKYLKAQTQYRT</sequence>
<protein>
    <submittedName>
        <fullName evidence="1">Uncharacterized protein</fullName>
    </submittedName>
</protein>
<evidence type="ECO:0000313" key="2">
    <source>
        <dbReference type="Proteomes" id="UP000231252"/>
    </source>
</evidence>
<dbReference type="AlphaFoldDB" id="A0A2H0XBE3"/>
<reference evidence="2" key="1">
    <citation type="submission" date="2017-09" db="EMBL/GenBank/DDBJ databases">
        <title>Depth-based differentiation of microbial function through sediment-hosted aquifers and enrichment of novel symbionts in the deep terrestrial subsurface.</title>
        <authorList>
            <person name="Probst A.J."/>
            <person name="Ladd B."/>
            <person name="Jarett J.K."/>
            <person name="Geller-Mcgrath D.E."/>
            <person name="Sieber C.M.K."/>
            <person name="Emerson J.B."/>
            <person name="Anantharaman K."/>
            <person name="Thomas B.C."/>
            <person name="Malmstrom R."/>
            <person name="Stieglmeier M."/>
            <person name="Klingl A."/>
            <person name="Woyke T."/>
            <person name="Ryan C.M."/>
            <person name="Banfield J.F."/>
        </authorList>
    </citation>
    <scope>NUCLEOTIDE SEQUENCE [LARGE SCALE GENOMIC DNA]</scope>
</reference>
<name>A0A2H0XBE3_UNCKA</name>
<organism evidence="1 2">
    <name type="scientific">candidate division WWE3 bacterium CG08_land_8_20_14_0_20_41_10</name>
    <dbReference type="NCBI Taxonomy" id="1975085"/>
    <lineage>
        <taxon>Bacteria</taxon>
        <taxon>Katanobacteria</taxon>
    </lineage>
</organism>